<evidence type="ECO:0000313" key="2">
    <source>
        <dbReference type="Proteomes" id="UP000253436"/>
    </source>
</evidence>
<organism evidence="1 2">
    <name type="scientific">Winogradskyella arenosi</name>
    <dbReference type="NCBI Taxonomy" id="533325"/>
    <lineage>
        <taxon>Bacteria</taxon>
        <taxon>Pseudomonadati</taxon>
        <taxon>Bacteroidota</taxon>
        <taxon>Flavobacteriia</taxon>
        <taxon>Flavobacteriales</taxon>
        <taxon>Flavobacteriaceae</taxon>
        <taxon>Winogradskyella</taxon>
    </lineage>
</organism>
<dbReference type="Proteomes" id="UP000253436">
    <property type="component" value="Unassembled WGS sequence"/>
</dbReference>
<dbReference type="AlphaFoldDB" id="A0A368ZGG7"/>
<name>A0A368ZGG7_9FLAO</name>
<dbReference type="RefSeq" id="WP_114309427.1">
    <property type="nucleotide sequence ID" value="NZ_QPJO01000002.1"/>
</dbReference>
<dbReference type="InterPro" id="IPR024213">
    <property type="entry name" value="DUF3822"/>
</dbReference>
<evidence type="ECO:0000313" key="1">
    <source>
        <dbReference type="EMBL" id="RCW92582.1"/>
    </source>
</evidence>
<dbReference type="OrthoDB" id="658622at2"/>
<proteinExistence type="predicted"/>
<dbReference type="Pfam" id="PF12864">
    <property type="entry name" value="DUF3822"/>
    <property type="match status" value="1"/>
</dbReference>
<dbReference type="EMBL" id="QPJO01000002">
    <property type="protein sequence ID" value="RCW92582.1"/>
    <property type="molecule type" value="Genomic_DNA"/>
</dbReference>
<keyword evidence="2" id="KW-1185">Reference proteome</keyword>
<dbReference type="Gene3D" id="3.30.420.260">
    <property type="match status" value="1"/>
</dbReference>
<dbReference type="CDD" id="cd24013">
    <property type="entry name" value="ASKHA_ATPase_BT3980-like"/>
    <property type="match status" value="1"/>
</dbReference>
<reference evidence="1 2" key="1">
    <citation type="submission" date="2018-07" db="EMBL/GenBank/DDBJ databases">
        <title>Genomic Encyclopedia of Type Strains, Phase III (KMG-III): the genomes of soil and plant-associated and newly described type strains.</title>
        <authorList>
            <person name="Whitman W."/>
        </authorList>
    </citation>
    <scope>NUCLEOTIDE SEQUENCE [LARGE SCALE GENOMIC DNA]</scope>
    <source>
        <strain evidence="1 2">CECT 7958</strain>
    </source>
</reference>
<gene>
    <name evidence="1" type="ORF">DFQ08_102614</name>
</gene>
<dbReference type="Gene3D" id="3.30.420.250">
    <property type="match status" value="1"/>
</dbReference>
<sequence length="276" mass="32469">MKINDIKELSIQINLNGLSFCILNKTQNSIEFLNTITFDVKQTPDEVLQLLKEELSQQTVFSEDFNAVRVIHQNELSTLVPEELYDEQYKTDYLKFNSRILRNDFITEDRLSTNNSVNVYVPYVNINNYIFDTFGAFEYKHASSILIDALLNLTQEPEEDLTAKAKVYIHVNTASIELLVVNGTQLELFNTFEYYSKEDFLYYILFVFEQLKLDPETTEVELAGHISLGDELYVLLYTYIRHLNFVDKDYNYAIDTDLDRRYLYHYFLILNSFECA</sequence>
<comment type="caution">
    <text evidence="1">The sequence shown here is derived from an EMBL/GenBank/DDBJ whole genome shotgun (WGS) entry which is preliminary data.</text>
</comment>
<protein>
    <submittedName>
        <fullName evidence="1">Uncharacterized protein DUF3822</fullName>
    </submittedName>
</protein>
<accession>A0A368ZGG7</accession>